<dbReference type="Proteomes" id="UP001221898">
    <property type="component" value="Unassembled WGS sequence"/>
</dbReference>
<organism evidence="2 3">
    <name type="scientific">Aldrovandia affinis</name>
    <dbReference type="NCBI Taxonomy" id="143900"/>
    <lineage>
        <taxon>Eukaryota</taxon>
        <taxon>Metazoa</taxon>
        <taxon>Chordata</taxon>
        <taxon>Craniata</taxon>
        <taxon>Vertebrata</taxon>
        <taxon>Euteleostomi</taxon>
        <taxon>Actinopterygii</taxon>
        <taxon>Neopterygii</taxon>
        <taxon>Teleostei</taxon>
        <taxon>Notacanthiformes</taxon>
        <taxon>Halosauridae</taxon>
        <taxon>Aldrovandia</taxon>
    </lineage>
</organism>
<protein>
    <submittedName>
        <fullName evidence="2">Uncharacterized protein</fullName>
    </submittedName>
</protein>
<feature type="region of interest" description="Disordered" evidence="1">
    <location>
        <begin position="1"/>
        <end position="32"/>
    </location>
</feature>
<gene>
    <name evidence="2" type="ORF">AAFF_G00274600</name>
</gene>
<keyword evidence="3" id="KW-1185">Reference proteome</keyword>
<evidence type="ECO:0000313" key="2">
    <source>
        <dbReference type="EMBL" id="KAJ8407603.1"/>
    </source>
</evidence>
<dbReference type="AlphaFoldDB" id="A0AAD7SS33"/>
<comment type="caution">
    <text evidence="2">The sequence shown here is derived from an EMBL/GenBank/DDBJ whole genome shotgun (WGS) entry which is preliminary data.</text>
</comment>
<sequence length="74" mass="8003">MRVGCAAPRMTRPPLPDTIHSLPRRRGEALRDGAGCKAATRLRPAADDRGGLASRSRRIINLNYTANPVPGRAE</sequence>
<name>A0AAD7SS33_9TELE</name>
<reference evidence="2" key="1">
    <citation type="journal article" date="2023" name="Science">
        <title>Genome structures resolve the early diversification of teleost fishes.</title>
        <authorList>
            <person name="Parey E."/>
            <person name="Louis A."/>
            <person name="Montfort J."/>
            <person name="Bouchez O."/>
            <person name="Roques C."/>
            <person name="Iampietro C."/>
            <person name="Lluch J."/>
            <person name="Castinel A."/>
            <person name="Donnadieu C."/>
            <person name="Desvignes T."/>
            <person name="Floi Bucao C."/>
            <person name="Jouanno E."/>
            <person name="Wen M."/>
            <person name="Mejri S."/>
            <person name="Dirks R."/>
            <person name="Jansen H."/>
            <person name="Henkel C."/>
            <person name="Chen W.J."/>
            <person name="Zahm M."/>
            <person name="Cabau C."/>
            <person name="Klopp C."/>
            <person name="Thompson A.W."/>
            <person name="Robinson-Rechavi M."/>
            <person name="Braasch I."/>
            <person name="Lecointre G."/>
            <person name="Bobe J."/>
            <person name="Postlethwait J.H."/>
            <person name="Berthelot C."/>
            <person name="Roest Crollius H."/>
            <person name="Guiguen Y."/>
        </authorList>
    </citation>
    <scope>NUCLEOTIDE SEQUENCE</scope>
    <source>
        <strain evidence="2">NC1722</strain>
    </source>
</reference>
<evidence type="ECO:0000256" key="1">
    <source>
        <dbReference type="SAM" id="MobiDB-lite"/>
    </source>
</evidence>
<accession>A0AAD7SS33</accession>
<dbReference type="EMBL" id="JAINUG010000038">
    <property type="protein sequence ID" value="KAJ8407603.1"/>
    <property type="molecule type" value="Genomic_DNA"/>
</dbReference>
<proteinExistence type="predicted"/>
<evidence type="ECO:0000313" key="3">
    <source>
        <dbReference type="Proteomes" id="UP001221898"/>
    </source>
</evidence>